<reference evidence="2" key="1">
    <citation type="submission" date="2008-07" db="EMBL/GenBank/DDBJ databases">
        <title>Annotation of Ajellomyces capsulatus strain H88.</title>
        <authorList>
            <person name="Champion M."/>
            <person name="Cuomo C."/>
            <person name="Ma L.-J."/>
            <person name="Henn M.R."/>
            <person name="Sil A."/>
            <person name="Goldman B."/>
            <person name="Young S.K."/>
            <person name="Kodira C.D."/>
            <person name="Zeng Q."/>
            <person name="Koehrsen M."/>
            <person name="Alvarado L."/>
            <person name="Berlin A."/>
            <person name="Borenstein D."/>
            <person name="Chen Z."/>
            <person name="Engels R."/>
            <person name="Freedman E."/>
            <person name="Gellesch M."/>
            <person name="Goldberg J."/>
            <person name="Griggs A."/>
            <person name="Gujja S."/>
            <person name="Heiman D."/>
            <person name="Hepburn T."/>
            <person name="Howarth C."/>
            <person name="Jen D."/>
            <person name="Larson L."/>
            <person name="Lewis B."/>
            <person name="Mehta T."/>
            <person name="Park D."/>
            <person name="Pearson M."/>
            <person name="Roberts A."/>
            <person name="Saif S."/>
            <person name="Shea T."/>
            <person name="Shenoy N."/>
            <person name="Sisk P."/>
            <person name="Stolte C."/>
            <person name="Sykes S."/>
            <person name="Walk T."/>
            <person name="White J."/>
            <person name="Yandava C."/>
            <person name="Klein B."/>
            <person name="McEwen J.G."/>
            <person name="Puccia R."/>
            <person name="Goldman G.H."/>
            <person name="Felipe M.S."/>
            <person name="Nino-Vega G."/>
            <person name="San-Blas G."/>
            <person name="Taylor J."/>
            <person name="Mendoza L."/>
            <person name="Galagan J."/>
            <person name="Nusbaum C."/>
            <person name="Birren B."/>
        </authorList>
    </citation>
    <scope>NUCLEOTIDE SEQUENCE [LARGE SCALE GENOMIC DNA]</scope>
    <source>
        <strain evidence="2">H88</strain>
    </source>
</reference>
<name>F0UFH7_AJEC8</name>
<dbReference type="Proteomes" id="UP000008142">
    <property type="component" value="Unassembled WGS sequence"/>
</dbReference>
<sequence length="164" mass="18106">MAAEHGRTKTDIQDPATAVRPLAKSAEIESFRHPPSCRERQLPKWQFSCERCARQGVCNQHLAVTGLSADLKQVSRCSCPDILHANATNGLRPGGKSDPQPAHRWLGMLSLVTVGRPDKLSQWSTTIYYAKFQQGLRSQLPSCHALGEGLGHIRGDRFKASYSL</sequence>
<dbReference type="EMBL" id="DS990638">
    <property type="protein sequence ID" value="EGC44137.1"/>
    <property type="molecule type" value="Genomic_DNA"/>
</dbReference>
<evidence type="ECO:0000313" key="1">
    <source>
        <dbReference type="EMBL" id="EGC44137.1"/>
    </source>
</evidence>
<gene>
    <name evidence="1" type="ORF">HCEG_03352</name>
</gene>
<organism evidence="2">
    <name type="scientific">Ajellomyces capsulatus (strain H88)</name>
    <name type="common">Darling's disease fungus</name>
    <name type="synonym">Histoplasma capsulatum</name>
    <dbReference type="NCBI Taxonomy" id="544711"/>
    <lineage>
        <taxon>Eukaryota</taxon>
        <taxon>Fungi</taxon>
        <taxon>Dikarya</taxon>
        <taxon>Ascomycota</taxon>
        <taxon>Pezizomycotina</taxon>
        <taxon>Eurotiomycetes</taxon>
        <taxon>Eurotiomycetidae</taxon>
        <taxon>Onygenales</taxon>
        <taxon>Ajellomycetaceae</taxon>
        <taxon>Histoplasma</taxon>
    </lineage>
</organism>
<protein>
    <submittedName>
        <fullName evidence="1">Predicted protein</fullName>
    </submittedName>
</protein>
<proteinExistence type="predicted"/>
<dbReference type="AlphaFoldDB" id="F0UFH7"/>
<dbReference type="HOGENOM" id="CLU_1660215_0_0_1"/>
<dbReference type="OMA" id="QFSCERC"/>
<accession>F0UFH7</accession>
<evidence type="ECO:0000313" key="2">
    <source>
        <dbReference type="Proteomes" id="UP000008142"/>
    </source>
</evidence>